<dbReference type="EMBL" id="CAJNOK010058799">
    <property type="protein sequence ID" value="CAF1630597.1"/>
    <property type="molecule type" value="Genomic_DNA"/>
</dbReference>
<dbReference type="Proteomes" id="UP000682733">
    <property type="component" value="Unassembled WGS sequence"/>
</dbReference>
<evidence type="ECO:0000313" key="2">
    <source>
        <dbReference type="EMBL" id="CAF4456669.1"/>
    </source>
</evidence>
<protein>
    <submittedName>
        <fullName evidence="1">Uncharacterized protein</fullName>
    </submittedName>
</protein>
<feature type="non-terminal residue" evidence="1">
    <location>
        <position position="1"/>
    </location>
</feature>
<dbReference type="EMBL" id="CAJOBA010084421">
    <property type="protein sequence ID" value="CAF4456669.1"/>
    <property type="molecule type" value="Genomic_DNA"/>
</dbReference>
<dbReference type="AlphaFoldDB" id="A0A8S2G4L3"/>
<reference evidence="1" key="1">
    <citation type="submission" date="2021-02" db="EMBL/GenBank/DDBJ databases">
        <authorList>
            <person name="Nowell W R."/>
        </authorList>
    </citation>
    <scope>NUCLEOTIDE SEQUENCE</scope>
</reference>
<accession>A0A8S2G4L3</accession>
<evidence type="ECO:0000313" key="1">
    <source>
        <dbReference type="EMBL" id="CAF1630597.1"/>
    </source>
</evidence>
<name>A0A8S2G4L3_9BILA</name>
<evidence type="ECO:0000313" key="3">
    <source>
        <dbReference type="Proteomes" id="UP000677228"/>
    </source>
</evidence>
<comment type="caution">
    <text evidence="1">The sequence shown here is derived from an EMBL/GenBank/DDBJ whole genome shotgun (WGS) entry which is preliminary data.</text>
</comment>
<sequence>ILKSQLGAHYVSESHQKCLLLVIRSLLQLIQPHLNSGSQITINSELFELPSLLTNTDSTVLTTAINDGYAQLQQCYEALTTLTGGIQTLSDDSVRLSVESLRHQNLLQVCQSEVNQVKQSIVEQNSYIAGIAPNEAILQQELSSITQKAEDLQSIAYDGILT</sequence>
<feature type="non-terminal residue" evidence="1">
    <location>
        <position position="162"/>
    </location>
</feature>
<proteinExistence type="predicted"/>
<gene>
    <name evidence="1" type="ORF">OVA965_LOCUS43701</name>
    <name evidence="2" type="ORF">TMI583_LOCUS46065</name>
</gene>
<organism evidence="1 3">
    <name type="scientific">Didymodactylos carnosus</name>
    <dbReference type="NCBI Taxonomy" id="1234261"/>
    <lineage>
        <taxon>Eukaryota</taxon>
        <taxon>Metazoa</taxon>
        <taxon>Spiralia</taxon>
        <taxon>Gnathifera</taxon>
        <taxon>Rotifera</taxon>
        <taxon>Eurotatoria</taxon>
        <taxon>Bdelloidea</taxon>
        <taxon>Philodinida</taxon>
        <taxon>Philodinidae</taxon>
        <taxon>Didymodactylos</taxon>
    </lineage>
</organism>
<dbReference type="Proteomes" id="UP000677228">
    <property type="component" value="Unassembled WGS sequence"/>
</dbReference>